<dbReference type="InterPro" id="IPR007409">
    <property type="entry name" value="Restrct_endonuc_type1_HsdR_N"/>
</dbReference>
<dbReference type="PROSITE" id="PS51192">
    <property type="entry name" value="HELICASE_ATP_BIND_1"/>
    <property type="match status" value="1"/>
</dbReference>
<evidence type="ECO:0000259" key="12">
    <source>
        <dbReference type="PROSITE" id="PS51192"/>
    </source>
</evidence>
<dbReference type="InterPro" id="IPR055180">
    <property type="entry name" value="HsdR_RecA-like_helicase_dom_2"/>
</dbReference>
<dbReference type="InterPro" id="IPR051268">
    <property type="entry name" value="Type-I_R_enzyme_R_subunit"/>
</dbReference>
<dbReference type="CDD" id="cd22332">
    <property type="entry name" value="HsdR_N"/>
    <property type="match status" value="1"/>
</dbReference>
<dbReference type="CDD" id="cd18030">
    <property type="entry name" value="DEXHc_RE_I_HsdR"/>
    <property type="match status" value="1"/>
</dbReference>
<dbReference type="InterPro" id="IPR027417">
    <property type="entry name" value="P-loop_NTPase"/>
</dbReference>
<evidence type="ECO:0000256" key="4">
    <source>
        <dbReference type="ARBA" id="ARBA00022741"/>
    </source>
</evidence>
<comment type="catalytic activity">
    <reaction evidence="1 10">
        <text>Endonucleolytic cleavage of DNA to give random double-stranded fragments with terminal 5'-phosphates, ATP is simultaneously hydrolyzed.</text>
        <dbReference type="EC" id="3.1.21.3"/>
    </reaction>
</comment>
<dbReference type="GO" id="GO:0005524">
    <property type="term" value="F:ATP binding"/>
    <property type="evidence" value="ECO:0007669"/>
    <property type="project" value="UniProtKB-KW"/>
</dbReference>
<comment type="function">
    <text evidence="10">Subunit R is required for both nuclease and ATPase activities, but not for modification.</text>
</comment>
<protein>
    <recommendedName>
        <fullName evidence="10">Type I restriction enzyme endonuclease subunit</fullName>
        <shortName evidence="10">R protein</shortName>
        <ecNumber evidence="10">3.1.21.3</ecNumber>
    </recommendedName>
</protein>
<evidence type="ECO:0000256" key="1">
    <source>
        <dbReference type="ARBA" id="ARBA00000851"/>
    </source>
</evidence>
<keyword evidence="4 10" id="KW-0547">Nucleotide-binding</keyword>
<keyword evidence="14" id="KW-1185">Reference proteome</keyword>
<dbReference type="GO" id="GO:0009307">
    <property type="term" value="P:DNA restriction-modification system"/>
    <property type="evidence" value="ECO:0007669"/>
    <property type="project" value="UniProtKB-KW"/>
</dbReference>
<accession>A0A8J7RHS1</accession>
<proteinExistence type="inferred from homology"/>
<sequence>MTTVGQKEKITQQKVTGFFQQALGYRYLGHWKERSGNANVEEAVLRQWLHAQGHDEKIITKVLREIDQAKTISGTKTLYDANRRFYSLLRYGVKVKPDISEQTVTVWLIDWQTPGNNDFAIAEEVTVEGQHAKRPDVVLYVNGIALGILELKRSKVSVTEGIQQNLGSQKKEFIESFYSTVQYVMAGNETEGLRYGVIETPQKYWLRWKESEALPEAGDNPLLRELRQICSKDRFLELIHDFIVFDSGVKKACRHNQYFGVKAAQEHVRSRENGIIWHTQGSGKSLTMVWLAKWIREYVKDARVLMITDRKELDEQIESVFKGVDEDIYRTQSGMDLVNALNEHQEWLMCSLIHKFGSGEDLSEKDIDAFIEEIQKNLRHDFKPKGNIFVFVDECHRTQSGKLHRAMKKLLPDAVFFGFTGTPLLKKDKQTSIEVFGPYIHTYKFDEGVSDGVILDLRYEARDIDQNLTSQDKIDQWFDAKTRGLSDLGRAQIKKRWGTLQKVLSSQDRLNKIVSDLLMDMETRDRLRSGMGNAMLVTEDIYAACRVYEMFQKTDLAGKCAIITSYSPHHSDIKGEETGEGQTENIRKYEIYRKMLAEFFDEPEDTAINKTDQFEKEVKRRFTEEPGRMKLLIVVDKLLTGFDAPPATYLYIDKKMRDHGLFQAICRVNRLHSPDKEYGYIIDYKDLFKSLKQSIEDYTGEALDGYDKEDVEGLLKDRLKDAQEKLEQVRESIKALCEPVEPPYDTAAYVAYFVGPSDRPDIQKDNEPKRLELYKLTSSYLRAYAELANEMADAGYSGEEAKTIKEEVTHYESVREEVKLASGDYVDMKMYEPAMRHLLDTYIRADESEVISSFDDLSLVELVVEQGEKGLDNLPENIKNNPEAMAETIENNVRKLIIDEMPVNPKYYENMSQLLDELIEQRRREAIEYREYLKKIVELTKKVSKPESGGTYPPELKTPALRALYDNLDEIQNDDGRKAAEPPVGYGDKEDLKVRTALQLDQAIKNVKKAGWRGNHFKEREIKIAIRSVVKDNEAVEKLFDLVKNHHEY</sequence>
<evidence type="ECO:0000256" key="11">
    <source>
        <dbReference type="SAM" id="Coils"/>
    </source>
</evidence>
<dbReference type="Gene3D" id="3.90.1570.50">
    <property type="match status" value="1"/>
</dbReference>
<dbReference type="EC" id="3.1.21.3" evidence="10"/>
<evidence type="ECO:0000256" key="7">
    <source>
        <dbReference type="ARBA" id="ARBA00022801"/>
    </source>
</evidence>
<evidence type="ECO:0000256" key="2">
    <source>
        <dbReference type="ARBA" id="ARBA00008598"/>
    </source>
</evidence>
<dbReference type="AlphaFoldDB" id="A0A8J7RHS1"/>
<dbReference type="InterPro" id="IPR004473">
    <property type="entry name" value="Restrct_endonuc_typeI_HsdR"/>
</dbReference>
<evidence type="ECO:0000313" key="13">
    <source>
        <dbReference type="EMBL" id="MBP3192055.1"/>
    </source>
</evidence>
<feature type="domain" description="Helicase ATP-binding" evidence="12">
    <location>
        <begin position="265"/>
        <end position="441"/>
    </location>
</feature>
<comment type="similarity">
    <text evidence="2 10">Belongs to the HsdR family.</text>
</comment>
<name>A0A8J7RHS1_9BACT</name>
<evidence type="ECO:0000313" key="14">
    <source>
        <dbReference type="Proteomes" id="UP000673975"/>
    </source>
</evidence>
<feature type="coiled-coil region" evidence="11">
    <location>
        <begin position="908"/>
        <end position="935"/>
    </location>
</feature>
<dbReference type="InterPro" id="IPR014001">
    <property type="entry name" value="Helicase_ATP-bd"/>
</dbReference>
<dbReference type="InterPro" id="IPR040980">
    <property type="entry name" value="SWI2_SNF2"/>
</dbReference>
<dbReference type="PANTHER" id="PTHR30195">
    <property type="entry name" value="TYPE I SITE-SPECIFIC DEOXYRIBONUCLEASE PROTEIN SUBUNIT M AND R"/>
    <property type="match status" value="1"/>
</dbReference>
<dbReference type="GO" id="GO:0009035">
    <property type="term" value="F:type I site-specific deoxyribonuclease activity"/>
    <property type="evidence" value="ECO:0007669"/>
    <property type="project" value="UniProtKB-EC"/>
</dbReference>
<keyword evidence="11" id="KW-0175">Coiled coil</keyword>
<keyword evidence="8 10" id="KW-0067">ATP-binding</keyword>
<reference evidence="13" key="1">
    <citation type="submission" date="2021-02" db="EMBL/GenBank/DDBJ databases">
        <title>Natronogracilivirga saccharolytica gen. nov. sp. nov. a new anaerobic, haloalkiliphilic carbohydrate-fermenting bacterium from soda lake and proposing of Cyclonatronumiaceae fam. nov. in the phylum Balneolaeota.</title>
        <authorList>
            <person name="Zhilina T.N."/>
            <person name="Sorokin D.Y."/>
            <person name="Zavarzina D.G."/>
            <person name="Toshchakov S.V."/>
            <person name="Kublanov I.V."/>
        </authorList>
    </citation>
    <scope>NUCLEOTIDE SEQUENCE</scope>
    <source>
        <strain evidence="13">Z-1702</strain>
    </source>
</reference>
<evidence type="ECO:0000256" key="8">
    <source>
        <dbReference type="ARBA" id="ARBA00022840"/>
    </source>
</evidence>
<gene>
    <name evidence="13" type="ORF">NATSA_05210</name>
</gene>
<dbReference type="Pfam" id="PF18766">
    <property type="entry name" value="SWI2_SNF2"/>
    <property type="match status" value="1"/>
</dbReference>
<dbReference type="SMART" id="SM00487">
    <property type="entry name" value="DEXDc"/>
    <property type="match status" value="1"/>
</dbReference>
<evidence type="ECO:0000256" key="3">
    <source>
        <dbReference type="ARBA" id="ARBA00022722"/>
    </source>
</evidence>
<dbReference type="Proteomes" id="UP000673975">
    <property type="component" value="Unassembled WGS sequence"/>
</dbReference>
<dbReference type="GO" id="GO:0003677">
    <property type="term" value="F:DNA binding"/>
    <property type="evidence" value="ECO:0007669"/>
    <property type="project" value="UniProtKB-KW"/>
</dbReference>
<evidence type="ECO:0000256" key="10">
    <source>
        <dbReference type="RuleBase" id="RU364115"/>
    </source>
</evidence>
<evidence type="ECO:0000256" key="9">
    <source>
        <dbReference type="ARBA" id="ARBA00023125"/>
    </source>
</evidence>
<dbReference type="NCBIfam" id="TIGR00348">
    <property type="entry name" value="hsdR"/>
    <property type="match status" value="1"/>
</dbReference>
<organism evidence="13 14">
    <name type="scientific">Natronogracilivirga saccharolytica</name>
    <dbReference type="NCBI Taxonomy" id="2812953"/>
    <lineage>
        <taxon>Bacteria</taxon>
        <taxon>Pseudomonadati</taxon>
        <taxon>Balneolota</taxon>
        <taxon>Balneolia</taxon>
        <taxon>Balneolales</taxon>
        <taxon>Cyclonatronaceae</taxon>
        <taxon>Natronogracilivirga</taxon>
    </lineage>
</organism>
<dbReference type="Pfam" id="PF22679">
    <property type="entry name" value="T1R_D3-like"/>
    <property type="match status" value="1"/>
</dbReference>
<evidence type="ECO:0000256" key="6">
    <source>
        <dbReference type="ARBA" id="ARBA00022759"/>
    </source>
</evidence>
<keyword evidence="3" id="KW-0540">Nuclease</keyword>
<comment type="caution">
    <text evidence="13">The sequence shown here is derived from an EMBL/GenBank/DDBJ whole genome shotgun (WGS) entry which is preliminary data.</text>
</comment>
<evidence type="ECO:0000256" key="5">
    <source>
        <dbReference type="ARBA" id="ARBA00022747"/>
    </source>
</evidence>
<comment type="subunit">
    <text evidence="10">The type I restriction/modification system is composed of three polypeptides R, M and S.</text>
</comment>
<keyword evidence="5 10" id="KW-0680">Restriction system</keyword>
<keyword evidence="9 10" id="KW-0238">DNA-binding</keyword>
<dbReference type="PANTHER" id="PTHR30195:SF15">
    <property type="entry name" value="TYPE I RESTRICTION ENZYME HINDI ENDONUCLEASE SUBUNIT"/>
    <property type="match status" value="1"/>
</dbReference>
<keyword evidence="7 10" id="KW-0378">Hydrolase</keyword>
<dbReference type="CDD" id="cd18800">
    <property type="entry name" value="SF2_C_EcoR124I-like"/>
    <property type="match status" value="1"/>
</dbReference>
<dbReference type="SUPFAM" id="SSF52540">
    <property type="entry name" value="P-loop containing nucleoside triphosphate hydrolases"/>
    <property type="match status" value="1"/>
</dbReference>
<dbReference type="Pfam" id="PF04313">
    <property type="entry name" value="HSDR_N"/>
    <property type="match status" value="1"/>
</dbReference>
<dbReference type="RefSeq" id="WP_210510950.1">
    <property type="nucleotide sequence ID" value="NZ_JAFIDN010000003.1"/>
</dbReference>
<dbReference type="EMBL" id="JAFIDN010000003">
    <property type="protein sequence ID" value="MBP3192055.1"/>
    <property type="molecule type" value="Genomic_DNA"/>
</dbReference>
<dbReference type="Gene3D" id="3.40.50.300">
    <property type="entry name" value="P-loop containing nucleotide triphosphate hydrolases"/>
    <property type="match status" value="2"/>
</dbReference>
<keyword evidence="6" id="KW-0255">Endonuclease</keyword>